<protein>
    <recommendedName>
        <fullName evidence="3">Pilus assembly protein TadE</fullName>
    </recommendedName>
</protein>
<name>A0A0A0M692_9GAMM</name>
<evidence type="ECO:0000313" key="2">
    <source>
        <dbReference type="Proteomes" id="UP000030003"/>
    </source>
</evidence>
<dbReference type="AlphaFoldDB" id="A0A0A0M692"/>
<organism evidence="1 2">
    <name type="scientific">Lysobacter defluvii IMMIB APB-9 = DSM 18482</name>
    <dbReference type="NCBI Taxonomy" id="1385515"/>
    <lineage>
        <taxon>Bacteria</taxon>
        <taxon>Pseudomonadati</taxon>
        <taxon>Pseudomonadota</taxon>
        <taxon>Gammaproteobacteria</taxon>
        <taxon>Lysobacterales</taxon>
        <taxon>Lysobacteraceae</taxon>
        <taxon>Novilysobacter</taxon>
    </lineage>
</organism>
<accession>A0A0A0M692</accession>
<evidence type="ECO:0000313" key="1">
    <source>
        <dbReference type="EMBL" id="KGO97527.1"/>
    </source>
</evidence>
<dbReference type="EMBL" id="AVBH01000343">
    <property type="protein sequence ID" value="KGO97527.1"/>
    <property type="molecule type" value="Genomic_DNA"/>
</dbReference>
<dbReference type="eggNOG" id="ENOG5032DUU">
    <property type="taxonomic scope" value="Bacteria"/>
</dbReference>
<sequence length="126" mass="12780">MLMEALVGVLLTGLLGAGMLHVGGQLAARQADLRAETLAMVEMRRLLRTQGEGLCDAPGGHTVDIAGRQVPIEVECQSAPSVVAIAAPGAGTLSVEAPRAVVLRVAAEHLGAGRDDGPALVVGTLQ</sequence>
<reference evidence="1 2" key="1">
    <citation type="submission" date="2013-08" db="EMBL/GenBank/DDBJ databases">
        <title>Genomic analysis of Lysobacter defluvii.</title>
        <authorList>
            <person name="Wang Q."/>
            <person name="Wang G."/>
        </authorList>
    </citation>
    <scope>NUCLEOTIDE SEQUENCE [LARGE SCALE GENOMIC DNA]</scope>
    <source>
        <strain evidence="1 2">IMMIB APB-9</strain>
    </source>
</reference>
<proteinExistence type="predicted"/>
<gene>
    <name evidence="1" type="ORF">N791_10420</name>
</gene>
<comment type="caution">
    <text evidence="1">The sequence shown here is derived from an EMBL/GenBank/DDBJ whole genome shotgun (WGS) entry which is preliminary data.</text>
</comment>
<dbReference type="STRING" id="1385515.GCA_000423325_01965"/>
<keyword evidence="2" id="KW-1185">Reference proteome</keyword>
<evidence type="ECO:0008006" key="3">
    <source>
        <dbReference type="Google" id="ProtNLM"/>
    </source>
</evidence>
<dbReference type="Proteomes" id="UP000030003">
    <property type="component" value="Unassembled WGS sequence"/>
</dbReference>